<name>A0A9P8Y269_9PEZI</name>
<gene>
    <name evidence="1" type="ORF">B0I36DRAFT_325018</name>
</gene>
<proteinExistence type="predicted"/>
<evidence type="ECO:0000313" key="2">
    <source>
        <dbReference type="Proteomes" id="UP000756346"/>
    </source>
</evidence>
<dbReference type="RefSeq" id="XP_046011372.1">
    <property type="nucleotide sequence ID" value="XM_046154187.1"/>
</dbReference>
<accession>A0A9P8Y269</accession>
<dbReference type="Proteomes" id="UP000756346">
    <property type="component" value="Unassembled WGS sequence"/>
</dbReference>
<dbReference type="AlphaFoldDB" id="A0A9P8Y269"/>
<protein>
    <submittedName>
        <fullName evidence="1">Uncharacterized protein</fullName>
    </submittedName>
</protein>
<evidence type="ECO:0000313" key="1">
    <source>
        <dbReference type="EMBL" id="KAH7029084.1"/>
    </source>
</evidence>
<dbReference type="GeneID" id="70183733"/>
<sequence>MLISCWTAARISALFVLLTAGQGLSRYQRLRRSRSQEMRTKFWDGQGRHVCIYSSITGFDAALLARFPPHFDQTLVSSSPPLALFTNEEWSHGAAKRGETKLELSRRKRREGCSTLLRGLSICGRAMPL</sequence>
<keyword evidence="2" id="KW-1185">Reference proteome</keyword>
<organism evidence="1 2">
    <name type="scientific">Microdochium trichocladiopsis</name>
    <dbReference type="NCBI Taxonomy" id="1682393"/>
    <lineage>
        <taxon>Eukaryota</taxon>
        <taxon>Fungi</taxon>
        <taxon>Dikarya</taxon>
        <taxon>Ascomycota</taxon>
        <taxon>Pezizomycotina</taxon>
        <taxon>Sordariomycetes</taxon>
        <taxon>Xylariomycetidae</taxon>
        <taxon>Xylariales</taxon>
        <taxon>Microdochiaceae</taxon>
        <taxon>Microdochium</taxon>
    </lineage>
</organism>
<comment type="caution">
    <text evidence="1">The sequence shown here is derived from an EMBL/GenBank/DDBJ whole genome shotgun (WGS) entry which is preliminary data.</text>
</comment>
<reference evidence="1" key="1">
    <citation type="journal article" date="2021" name="Nat. Commun.">
        <title>Genetic determinants of endophytism in the Arabidopsis root mycobiome.</title>
        <authorList>
            <person name="Mesny F."/>
            <person name="Miyauchi S."/>
            <person name="Thiergart T."/>
            <person name="Pickel B."/>
            <person name="Atanasova L."/>
            <person name="Karlsson M."/>
            <person name="Huettel B."/>
            <person name="Barry K.W."/>
            <person name="Haridas S."/>
            <person name="Chen C."/>
            <person name="Bauer D."/>
            <person name="Andreopoulos W."/>
            <person name="Pangilinan J."/>
            <person name="LaButti K."/>
            <person name="Riley R."/>
            <person name="Lipzen A."/>
            <person name="Clum A."/>
            <person name="Drula E."/>
            <person name="Henrissat B."/>
            <person name="Kohler A."/>
            <person name="Grigoriev I.V."/>
            <person name="Martin F.M."/>
            <person name="Hacquard S."/>
        </authorList>
    </citation>
    <scope>NUCLEOTIDE SEQUENCE</scope>
    <source>
        <strain evidence="1">MPI-CAGE-CH-0230</strain>
    </source>
</reference>
<dbReference type="EMBL" id="JAGTJQ010000006">
    <property type="protein sequence ID" value="KAH7029084.1"/>
    <property type="molecule type" value="Genomic_DNA"/>
</dbReference>